<evidence type="ECO:0000313" key="6">
    <source>
        <dbReference type="Proteomes" id="UP001304300"/>
    </source>
</evidence>
<dbReference type="PROSITE" id="PS00041">
    <property type="entry name" value="HTH_ARAC_FAMILY_1"/>
    <property type="match status" value="1"/>
</dbReference>
<dbReference type="InterPro" id="IPR018060">
    <property type="entry name" value="HTH_AraC"/>
</dbReference>
<dbReference type="Pfam" id="PF12833">
    <property type="entry name" value="HTH_18"/>
    <property type="match status" value="1"/>
</dbReference>
<proteinExistence type="predicted"/>
<evidence type="ECO:0000259" key="4">
    <source>
        <dbReference type="PROSITE" id="PS01124"/>
    </source>
</evidence>
<reference evidence="5 6" key="1">
    <citation type="submission" date="2023-10" db="EMBL/GenBank/DDBJ databases">
        <title>Rubellicoccus peritrichatus gen. nov., sp. nov., isolated from an algae of coral reef tank.</title>
        <authorList>
            <person name="Luo J."/>
        </authorList>
    </citation>
    <scope>NUCLEOTIDE SEQUENCE [LARGE SCALE GENOMIC DNA]</scope>
    <source>
        <strain evidence="5 6">CR14</strain>
    </source>
</reference>
<dbReference type="GO" id="GO:0043565">
    <property type="term" value="F:sequence-specific DNA binding"/>
    <property type="evidence" value="ECO:0007669"/>
    <property type="project" value="InterPro"/>
</dbReference>
<protein>
    <submittedName>
        <fullName evidence="5">AraC family transcriptional regulator</fullName>
    </submittedName>
</protein>
<keyword evidence="3" id="KW-0804">Transcription</keyword>
<keyword evidence="2" id="KW-0238">DNA-binding</keyword>
<dbReference type="PRINTS" id="PR00032">
    <property type="entry name" value="HTHARAC"/>
</dbReference>
<evidence type="ECO:0000256" key="2">
    <source>
        <dbReference type="ARBA" id="ARBA00023125"/>
    </source>
</evidence>
<keyword evidence="1" id="KW-0805">Transcription regulation</keyword>
<dbReference type="PROSITE" id="PS01124">
    <property type="entry name" value="HTH_ARAC_FAMILY_2"/>
    <property type="match status" value="1"/>
</dbReference>
<dbReference type="Pfam" id="PF02311">
    <property type="entry name" value="AraC_binding"/>
    <property type="match status" value="1"/>
</dbReference>
<dbReference type="InterPro" id="IPR003313">
    <property type="entry name" value="AraC-bd"/>
</dbReference>
<feature type="domain" description="HTH araC/xylS-type" evidence="4">
    <location>
        <begin position="208"/>
        <end position="297"/>
    </location>
</feature>
<dbReference type="Proteomes" id="UP001304300">
    <property type="component" value="Chromosome"/>
</dbReference>
<dbReference type="SUPFAM" id="SSF46689">
    <property type="entry name" value="Homeodomain-like"/>
    <property type="match status" value="1"/>
</dbReference>
<dbReference type="InterPro" id="IPR020449">
    <property type="entry name" value="Tscrpt_reg_AraC-type_HTH"/>
</dbReference>
<dbReference type="RefSeq" id="WP_317831240.1">
    <property type="nucleotide sequence ID" value="NZ_CP136920.1"/>
</dbReference>
<evidence type="ECO:0000256" key="3">
    <source>
        <dbReference type="ARBA" id="ARBA00023163"/>
    </source>
</evidence>
<dbReference type="InterPro" id="IPR009057">
    <property type="entry name" value="Homeodomain-like_sf"/>
</dbReference>
<dbReference type="SMART" id="SM00342">
    <property type="entry name" value="HTH_ARAC"/>
    <property type="match status" value="1"/>
</dbReference>
<dbReference type="Gene3D" id="1.10.10.60">
    <property type="entry name" value="Homeodomain-like"/>
    <property type="match status" value="1"/>
</dbReference>
<dbReference type="InterPro" id="IPR018062">
    <property type="entry name" value="HTH_AraC-typ_CS"/>
</dbReference>
<accession>A0AAQ3L5H4</accession>
<dbReference type="AlphaFoldDB" id="A0AAQ3L5H4"/>
<sequence length="299" mass="33798">MCRSPSMLSFDVPFLDPDPIKLPFMENSGPFFLPIVSGCAVVKGSVDNEMRHDFSLDAIDYMVTFLMTFHGSAKVSFPHEDQSLFPGSILILKQPSPVRIHLKNTGSPWGFFYINFRDSRPLESLLWLQSRIGQISRPVSMRDPEVRKFVRDSSQLIGDMAKAQQGSEIEWSGRTYDWFLSCLRMLQISPSIAQLKDKSETLPRPAILSEKCGTIKEYARQMHCSPGYLSRKLLASWHKPAGKALREARLERSIELLGSTDQSINEIANQLGYASTSSFIRAFKLHFGCTPARMRRSGL</sequence>
<organism evidence="5 6">
    <name type="scientific">Rubellicoccus peritrichatus</name>
    <dbReference type="NCBI Taxonomy" id="3080537"/>
    <lineage>
        <taxon>Bacteria</taxon>
        <taxon>Pseudomonadati</taxon>
        <taxon>Verrucomicrobiota</taxon>
        <taxon>Opitutia</taxon>
        <taxon>Puniceicoccales</taxon>
        <taxon>Cerasicoccaceae</taxon>
        <taxon>Rubellicoccus</taxon>
    </lineage>
</organism>
<dbReference type="GO" id="GO:0003700">
    <property type="term" value="F:DNA-binding transcription factor activity"/>
    <property type="evidence" value="ECO:0007669"/>
    <property type="project" value="InterPro"/>
</dbReference>
<name>A0AAQ3L5H4_9BACT</name>
<dbReference type="EMBL" id="CP136920">
    <property type="protein sequence ID" value="WOO39371.1"/>
    <property type="molecule type" value="Genomic_DNA"/>
</dbReference>
<dbReference type="KEGG" id="puo:RZN69_12170"/>
<dbReference type="PANTHER" id="PTHR43280:SF2">
    <property type="entry name" value="HTH-TYPE TRANSCRIPTIONAL REGULATOR EXSA"/>
    <property type="match status" value="1"/>
</dbReference>
<evidence type="ECO:0000256" key="1">
    <source>
        <dbReference type="ARBA" id="ARBA00023015"/>
    </source>
</evidence>
<keyword evidence="6" id="KW-1185">Reference proteome</keyword>
<gene>
    <name evidence="5" type="ORF">RZN69_12170</name>
</gene>
<evidence type="ECO:0000313" key="5">
    <source>
        <dbReference type="EMBL" id="WOO39371.1"/>
    </source>
</evidence>
<dbReference type="PANTHER" id="PTHR43280">
    <property type="entry name" value="ARAC-FAMILY TRANSCRIPTIONAL REGULATOR"/>
    <property type="match status" value="1"/>
</dbReference>